<comment type="similarity">
    <text evidence="1">Belongs to the ABC transporter superfamily.</text>
</comment>
<evidence type="ECO:0000313" key="8">
    <source>
        <dbReference type="Proteomes" id="UP001597478"/>
    </source>
</evidence>
<dbReference type="SMART" id="SM00382">
    <property type="entry name" value="AAA"/>
    <property type="match status" value="1"/>
</dbReference>
<dbReference type="PROSITE" id="PS00211">
    <property type="entry name" value="ABC_TRANSPORTER_1"/>
    <property type="match status" value="1"/>
</dbReference>
<dbReference type="SUPFAM" id="SSF52540">
    <property type="entry name" value="P-loop containing nucleoside triphosphate hydrolases"/>
    <property type="match status" value="1"/>
</dbReference>
<evidence type="ECO:0000256" key="2">
    <source>
        <dbReference type="ARBA" id="ARBA00022448"/>
    </source>
</evidence>
<dbReference type="InterPro" id="IPR052156">
    <property type="entry name" value="BCAA_Transport_ATP-bd_LivF"/>
</dbReference>
<reference evidence="8" key="1">
    <citation type="journal article" date="2019" name="Int. J. Syst. Evol. Microbiol.">
        <title>The Global Catalogue of Microorganisms (GCM) 10K type strain sequencing project: providing services to taxonomists for standard genome sequencing and annotation.</title>
        <authorList>
            <consortium name="The Broad Institute Genomics Platform"/>
            <consortium name="The Broad Institute Genome Sequencing Center for Infectious Disease"/>
            <person name="Wu L."/>
            <person name="Ma J."/>
        </authorList>
    </citation>
    <scope>NUCLEOTIDE SEQUENCE [LARGE SCALE GENOMIC DNA]</scope>
    <source>
        <strain evidence="8">IBRC-M 10906</strain>
    </source>
</reference>
<dbReference type="CDD" id="cd03224">
    <property type="entry name" value="ABC_TM1139_LivF_branched"/>
    <property type="match status" value="1"/>
</dbReference>
<comment type="caution">
    <text evidence="7">The sequence shown here is derived from an EMBL/GenBank/DDBJ whole genome shotgun (WGS) entry which is preliminary data.</text>
</comment>
<keyword evidence="5" id="KW-0029">Amino-acid transport</keyword>
<keyword evidence="8" id="KW-1185">Reference proteome</keyword>
<evidence type="ECO:0000256" key="5">
    <source>
        <dbReference type="ARBA" id="ARBA00022970"/>
    </source>
</evidence>
<evidence type="ECO:0000259" key="6">
    <source>
        <dbReference type="PROSITE" id="PS50893"/>
    </source>
</evidence>
<dbReference type="Pfam" id="PF00005">
    <property type="entry name" value="ABC_tran"/>
    <property type="match status" value="1"/>
</dbReference>
<dbReference type="Gene3D" id="3.40.50.300">
    <property type="entry name" value="P-loop containing nucleotide triphosphate hydrolases"/>
    <property type="match status" value="1"/>
</dbReference>
<accession>A0ABW5W5I9</accession>
<dbReference type="EMBL" id="JBHUOF010000007">
    <property type="protein sequence ID" value="MFD2799158.1"/>
    <property type="molecule type" value="Genomic_DNA"/>
</dbReference>
<evidence type="ECO:0000256" key="1">
    <source>
        <dbReference type="ARBA" id="ARBA00005417"/>
    </source>
</evidence>
<organism evidence="7 8">
    <name type="scientific">Prauserella oleivorans</name>
    <dbReference type="NCBI Taxonomy" id="1478153"/>
    <lineage>
        <taxon>Bacteria</taxon>
        <taxon>Bacillati</taxon>
        <taxon>Actinomycetota</taxon>
        <taxon>Actinomycetes</taxon>
        <taxon>Pseudonocardiales</taxon>
        <taxon>Pseudonocardiaceae</taxon>
        <taxon>Prauserella</taxon>
    </lineage>
</organism>
<dbReference type="InterPro" id="IPR027417">
    <property type="entry name" value="P-loop_NTPase"/>
</dbReference>
<dbReference type="InterPro" id="IPR003439">
    <property type="entry name" value="ABC_transporter-like_ATP-bd"/>
</dbReference>
<feature type="domain" description="ABC transporter" evidence="6">
    <location>
        <begin position="2"/>
        <end position="233"/>
    </location>
</feature>
<dbReference type="PANTHER" id="PTHR43820">
    <property type="entry name" value="HIGH-AFFINITY BRANCHED-CHAIN AMINO ACID TRANSPORT ATP-BINDING PROTEIN LIVF"/>
    <property type="match status" value="1"/>
</dbReference>
<proteinExistence type="inferred from homology"/>
<dbReference type="GO" id="GO:0005524">
    <property type="term" value="F:ATP binding"/>
    <property type="evidence" value="ECO:0007669"/>
    <property type="project" value="UniProtKB-KW"/>
</dbReference>
<name>A0ABW5W5I9_9PSEU</name>
<sequence>MLEVDDLHVGYGPVHAVRGVSFTVTPGEVTLVLGANGAGKSTSLRAICGLLPAQRGSVTLNGRSILGARPHRIVRRGLSLVPEGRRIFAPLTVAENLRVGAYTAARGEVAALAGRVYDRFPILAERRDMPAGLLSGGEQQMLAFGRALMAQPRVILMDEPSMGLAPGMVDTVLAAVRAIADSGIGVLMVEQNADAGLAVADSVAVMARGEVVRTGTAAELTRDSAVVHALLGETALAASDQRNA</sequence>
<keyword evidence="4 7" id="KW-0067">ATP-binding</keyword>
<evidence type="ECO:0000256" key="3">
    <source>
        <dbReference type="ARBA" id="ARBA00022741"/>
    </source>
</evidence>
<dbReference type="InterPro" id="IPR017871">
    <property type="entry name" value="ABC_transporter-like_CS"/>
</dbReference>
<dbReference type="Proteomes" id="UP001597478">
    <property type="component" value="Unassembled WGS sequence"/>
</dbReference>
<dbReference type="InterPro" id="IPR003593">
    <property type="entry name" value="AAA+_ATPase"/>
</dbReference>
<keyword evidence="3" id="KW-0547">Nucleotide-binding</keyword>
<protein>
    <submittedName>
        <fullName evidence="7">ABC transporter ATP-binding protein</fullName>
    </submittedName>
</protein>
<evidence type="ECO:0000313" key="7">
    <source>
        <dbReference type="EMBL" id="MFD2799158.1"/>
    </source>
</evidence>
<gene>
    <name evidence="7" type="ORF">ACFS2C_07130</name>
</gene>
<dbReference type="RefSeq" id="WP_377386296.1">
    <property type="nucleotide sequence ID" value="NZ_JBHSAN010000006.1"/>
</dbReference>
<keyword evidence="2" id="KW-0813">Transport</keyword>
<evidence type="ECO:0000256" key="4">
    <source>
        <dbReference type="ARBA" id="ARBA00022840"/>
    </source>
</evidence>
<dbReference type="PROSITE" id="PS50893">
    <property type="entry name" value="ABC_TRANSPORTER_2"/>
    <property type="match status" value="1"/>
</dbReference>
<dbReference type="PANTHER" id="PTHR43820:SF4">
    <property type="entry name" value="HIGH-AFFINITY BRANCHED-CHAIN AMINO ACID TRANSPORT ATP-BINDING PROTEIN LIVF"/>
    <property type="match status" value="1"/>
</dbReference>